<keyword evidence="1" id="KW-0472">Membrane</keyword>
<accession>A0A6M2DET1</accession>
<organism evidence="2">
    <name type="scientific">Rhipicephalus microplus</name>
    <name type="common">Cattle tick</name>
    <name type="synonym">Boophilus microplus</name>
    <dbReference type="NCBI Taxonomy" id="6941"/>
    <lineage>
        <taxon>Eukaryota</taxon>
        <taxon>Metazoa</taxon>
        <taxon>Ecdysozoa</taxon>
        <taxon>Arthropoda</taxon>
        <taxon>Chelicerata</taxon>
        <taxon>Arachnida</taxon>
        <taxon>Acari</taxon>
        <taxon>Parasitiformes</taxon>
        <taxon>Ixodida</taxon>
        <taxon>Ixodoidea</taxon>
        <taxon>Ixodidae</taxon>
        <taxon>Rhipicephalinae</taxon>
        <taxon>Rhipicephalus</taxon>
        <taxon>Boophilus</taxon>
    </lineage>
</organism>
<sequence>MSTYQLLEQFLLLVTNHVLLILLRAQVPTILACNFICRACTLAVYGIFLNSLSMNVYQLMNCFGCI</sequence>
<keyword evidence="1" id="KW-0812">Transmembrane</keyword>
<name>A0A6M2DET1_RHIMP</name>
<evidence type="ECO:0000256" key="1">
    <source>
        <dbReference type="SAM" id="Phobius"/>
    </source>
</evidence>
<protein>
    <submittedName>
        <fullName evidence="2">Uncharacterized protein</fullName>
    </submittedName>
</protein>
<dbReference type="EMBL" id="GHWJ01010931">
    <property type="protein sequence ID" value="NOV43668.1"/>
    <property type="molecule type" value="Transcribed_RNA"/>
</dbReference>
<dbReference type="AlphaFoldDB" id="A0A6M2DET1"/>
<feature type="transmembrane region" description="Helical" evidence="1">
    <location>
        <begin position="30"/>
        <end position="48"/>
    </location>
</feature>
<keyword evidence="1" id="KW-1133">Transmembrane helix</keyword>
<reference evidence="2" key="1">
    <citation type="submission" date="2019-09" db="EMBL/GenBank/DDBJ databases">
        <title>Organ-specific transcriptomic study of the physiology of the cattle tick, Rhipicephalus microplus.</title>
        <authorList>
            <person name="Tirloni L."/>
            <person name="Braz G."/>
            <person name="Gandara A.C.P."/>
            <person name="Sabadin G.A."/>
            <person name="da Silva R.M."/>
            <person name="Guizzo M.G."/>
            <person name="Machado J.A."/>
            <person name="Costa E.P."/>
            <person name="Gomes H.F."/>
            <person name="Moraes J."/>
            <person name="Mota M.B.S."/>
            <person name="Mesquita R.D."/>
            <person name="Alvarenga P.H."/>
            <person name="Alves F."/>
            <person name="Seixas A."/>
            <person name="da Fonseca R.N."/>
            <person name="Fogaca A."/>
            <person name="Logullo C."/>
            <person name="Tanaka A."/>
            <person name="Daffre S."/>
            <person name="Termignoni C."/>
            <person name="Vaz I.S.Jr."/>
            <person name="Oliveira P.L."/>
            <person name="Ribeiro J.M."/>
        </authorList>
    </citation>
    <scope>NUCLEOTIDE SEQUENCE</scope>
    <source>
        <strain evidence="2">Porto Alegre</strain>
    </source>
</reference>
<evidence type="ECO:0000313" key="2">
    <source>
        <dbReference type="EMBL" id="NOV43668.1"/>
    </source>
</evidence>
<proteinExistence type="predicted"/>